<keyword evidence="1" id="KW-0472">Membrane</keyword>
<keyword evidence="4" id="KW-1185">Reference proteome</keyword>
<keyword evidence="1" id="KW-1133">Transmembrane helix</keyword>
<dbReference type="OrthoDB" id="6436512at2759"/>
<keyword evidence="1" id="KW-0812">Transmembrane</keyword>
<accession>A0A1J1J7G8</accession>
<feature type="signal peptide" evidence="2">
    <location>
        <begin position="1"/>
        <end position="17"/>
    </location>
</feature>
<dbReference type="AlphaFoldDB" id="A0A1J1J7G8"/>
<sequence length="279" mass="31777">MEYSVLLLLLSVVLVQGYLSDFNQTVLSEHRNNRSFNESLVETRSKKNHNKKEFDEAFNYYYNGIPSKREPKFISFQTADNIEVELDFSIPLLSIPVRKSLDSVLGGKKTFPLANLNTGFFVFFILSLISTAIYGALTMLKKTVGGSDPSKFPWLRKFLLFIGNNGTENHLWWRILNQIDKSLHKNGIDSRSCMKRAVCWQVKESFANIYDKNAKNFDYIITDLASSTMIQQLTSSSPMNDAIVAAKRGANCETTFPKCVLNSSSSKFQKYLIEEEPEN</sequence>
<feature type="chain" id="PRO_5009619239" evidence="2">
    <location>
        <begin position="18"/>
        <end position="279"/>
    </location>
</feature>
<reference evidence="3 4" key="1">
    <citation type="submission" date="2015-04" db="EMBL/GenBank/DDBJ databases">
        <authorList>
            <person name="Syromyatnikov M.Y."/>
            <person name="Popov V.N."/>
        </authorList>
    </citation>
    <scope>NUCLEOTIDE SEQUENCE [LARGE SCALE GENOMIC DNA]</scope>
</reference>
<feature type="transmembrane region" description="Helical" evidence="1">
    <location>
        <begin position="118"/>
        <end position="137"/>
    </location>
</feature>
<protein>
    <submittedName>
        <fullName evidence="3">CLUMA_CG020387, isoform A</fullName>
    </submittedName>
</protein>
<dbReference type="Pfam" id="PF07841">
    <property type="entry name" value="DM4_12"/>
    <property type="match status" value="1"/>
</dbReference>
<dbReference type="EMBL" id="CVRI01000070">
    <property type="protein sequence ID" value="CRL07414.1"/>
    <property type="molecule type" value="Genomic_DNA"/>
</dbReference>
<gene>
    <name evidence="3" type="ORF">CLUMA_CG020387</name>
</gene>
<keyword evidence="2" id="KW-0732">Signal</keyword>
<proteinExistence type="predicted"/>
<evidence type="ECO:0000256" key="1">
    <source>
        <dbReference type="SAM" id="Phobius"/>
    </source>
</evidence>
<evidence type="ECO:0000256" key="2">
    <source>
        <dbReference type="SAM" id="SignalP"/>
    </source>
</evidence>
<evidence type="ECO:0000313" key="3">
    <source>
        <dbReference type="EMBL" id="CRL07414.1"/>
    </source>
</evidence>
<organism evidence="3 4">
    <name type="scientific">Clunio marinus</name>
    <dbReference type="NCBI Taxonomy" id="568069"/>
    <lineage>
        <taxon>Eukaryota</taxon>
        <taxon>Metazoa</taxon>
        <taxon>Ecdysozoa</taxon>
        <taxon>Arthropoda</taxon>
        <taxon>Hexapoda</taxon>
        <taxon>Insecta</taxon>
        <taxon>Pterygota</taxon>
        <taxon>Neoptera</taxon>
        <taxon>Endopterygota</taxon>
        <taxon>Diptera</taxon>
        <taxon>Nematocera</taxon>
        <taxon>Chironomoidea</taxon>
        <taxon>Chironomidae</taxon>
        <taxon>Clunio</taxon>
    </lineage>
</organism>
<name>A0A1J1J7G8_9DIPT</name>
<dbReference type="Proteomes" id="UP000183832">
    <property type="component" value="Unassembled WGS sequence"/>
</dbReference>
<evidence type="ECO:0000313" key="4">
    <source>
        <dbReference type="Proteomes" id="UP000183832"/>
    </source>
</evidence>
<dbReference type="InterPro" id="IPR006631">
    <property type="entry name" value="DM4_12"/>
</dbReference>